<dbReference type="PROSITE" id="PS00107">
    <property type="entry name" value="PROTEIN_KINASE_ATP"/>
    <property type="match status" value="1"/>
</dbReference>
<dbReference type="OrthoDB" id="193931at2759"/>
<dbReference type="EC" id="2.7.11.1" evidence="2"/>
<comment type="caution">
    <text evidence="17">The sequence shown here is derived from an EMBL/GenBank/DDBJ whole genome shotgun (WGS) entry which is preliminary data.</text>
</comment>
<dbReference type="Pfam" id="PF00069">
    <property type="entry name" value="Pkinase"/>
    <property type="match status" value="1"/>
</dbReference>
<dbReference type="InterPro" id="IPR000719">
    <property type="entry name" value="Prot_kinase_dom"/>
</dbReference>
<evidence type="ECO:0000256" key="4">
    <source>
        <dbReference type="ARBA" id="ARBA00022679"/>
    </source>
</evidence>
<evidence type="ECO:0000256" key="13">
    <source>
        <dbReference type="ARBA" id="ARBA00048679"/>
    </source>
</evidence>
<dbReference type="Proteomes" id="UP000187209">
    <property type="component" value="Unassembled WGS sequence"/>
</dbReference>
<evidence type="ECO:0000313" key="17">
    <source>
        <dbReference type="EMBL" id="OMJ68891.1"/>
    </source>
</evidence>
<evidence type="ECO:0000256" key="1">
    <source>
        <dbReference type="ARBA" id="ARBA00001946"/>
    </source>
</evidence>
<comment type="catalytic activity">
    <reaction evidence="12">
        <text>L-threonyl-[protein] + ATP = O-phospho-L-threonyl-[protein] + ADP + H(+)</text>
        <dbReference type="Rhea" id="RHEA:46608"/>
        <dbReference type="Rhea" id="RHEA-COMP:11060"/>
        <dbReference type="Rhea" id="RHEA-COMP:11605"/>
        <dbReference type="ChEBI" id="CHEBI:15378"/>
        <dbReference type="ChEBI" id="CHEBI:30013"/>
        <dbReference type="ChEBI" id="CHEBI:30616"/>
        <dbReference type="ChEBI" id="CHEBI:61977"/>
        <dbReference type="ChEBI" id="CHEBI:456216"/>
        <dbReference type="EC" id="2.7.11.1"/>
    </reaction>
</comment>
<dbReference type="InterPro" id="IPR017441">
    <property type="entry name" value="Protein_kinase_ATP_BS"/>
</dbReference>
<reference evidence="17 18" key="1">
    <citation type="submission" date="2016-11" db="EMBL/GenBank/DDBJ databases">
        <title>The macronuclear genome of Stentor coeruleus: a giant cell with tiny introns.</title>
        <authorList>
            <person name="Slabodnick M."/>
            <person name="Ruby J.G."/>
            <person name="Reiff S.B."/>
            <person name="Swart E.C."/>
            <person name="Gosai S."/>
            <person name="Prabakaran S."/>
            <person name="Witkowska E."/>
            <person name="Larue G.E."/>
            <person name="Fisher S."/>
            <person name="Freeman R.M."/>
            <person name="Gunawardena J."/>
            <person name="Chu W."/>
            <person name="Stover N.A."/>
            <person name="Gregory B.D."/>
            <person name="Nowacki M."/>
            <person name="Derisi J."/>
            <person name="Roy S.W."/>
            <person name="Marshall W.F."/>
            <person name="Sood P."/>
        </authorList>
    </citation>
    <scope>NUCLEOTIDE SEQUENCE [LARGE SCALE GENOMIC DNA]</scope>
    <source>
        <strain evidence="17">WM001</strain>
    </source>
</reference>
<dbReference type="PROSITE" id="PS00108">
    <property type="entry name" value="PROTEIN_KINASE_ST"/>
    <property type="match status" value="1"/>
</dbReference>
<evidence type="ECO:0000313" key="18">
    <source>
        <dbReference type="Proteomes" id="UP000187209"/>
    </source>
</evidence>
<sequence>MAYHRVETKEQSMRNFYTLIEQIGEGTFGKVFRAVNKATGQEYAIKSIDKQTLSQDEINSMHLEVEIISQVDHPNIVRAYEFFDEPKTLHVVMEIMLGGEVFERIVEKDHYSEQEAAWTIRPVIDAIKYCHDMGIVHRDIKPENLLYSSFDMDGIVKVTDFGLARFYDDDLMTTACGTPSYVAPEILEGRGYGLEVDYWSIGVIVYTMLCGFLPFNEDTNEALFEVIKTGQYEFTSPYWDNISENAKDLIRRCLKVNPKERCTAQQMMNHPWIVGTNNPQINMPDVANKIREYNARRKFKKYGNTAIASNRLMSIIISKRNQG</sequence>
<organism evidence="17 18">
    <name type="scientific">Stentor coeruleus</name>
    <dbReference type="NCBI Taxonomy" id="5963"/>
    <lineage>
        <taxon>Eukaryota</taxon>
        <taxon>Sar</taxon>
        <taxon>Alveolata</taxon>
        <taxon>Ciliophora</taxon>
        <taxon>Postciliodesmatophora</taxon>
        <taxon>Heterotrichea</taxon>
        <taxon>Heterotrichida</taxon>
        <taxon>Stentoridae</taxon>
        <taxon>Stentor</taxon>
    </lineage>
</organism>
<comment type="catalytic activity">
    <reaction evidence="13">
        <text>L-seryl-[protein] + ATP = O-phospho-L-seryl-[protein] + ADP + H(+)</text>
        <dbReference type="Rhea" id="RHEA:17989"/>
        <dbReference type="Rhea" id="RHEA-COMP:9863"/>
        <dbReference type="Rhea" id="RHEA-COMP:11604"/>
        <dbReference type="ChEBI" id="CHEBI:15378"/>
        <dbReference type="ChEBI" id="CHEBI:29999"/>
        <dbReference type="ChEBI" id="CHEBI:30616"/>
        <dbReference type="ChEBI" id="CHEBI:83421"/>
        <dbReference type="ChEBI" id="CHEBI:456216"/>
        <dbReference type="EC" id="2.7.11.1"/>
    </reaction>
</comment>
<keyword evidence="4" id="KW-0808">Transferase</keyword>
<dbReference type="CDD" id="cd05117">
    <property type="entry name" value="STKc_CAMK"/>
    <property type="match status" value="1"/>
</dbReference>
<evidence type="ECO:0000256" key="10">
    <source>
        <dbReference type="ARBA" id="ARBA00022840"/>
    </source>
</evidence>
<dbReference type="SMART" id="SM00220">
    <property type="entry name" value="S_TKc"/>
    <property type="match status" value="1"/>
</dbReference>
<comment type="similarity">
    <text evidence="11">Belongs to the protein kinase superfamily. Ser/Thr protein kinase family. CDPK subfamily.</text>
</comment>
<dbReference type="EMBL" id="MPUH01001267">
    <property type="protein sequence ID" value="OMJ68891.1"/>
    <property type="molecule type" value="Genomic_DNA"/>
</dbReference>
<dbReference type="GO" id="GO:0005524">
    <property type="term" value="F:ATP binding"/>
    <property type="evidence" value="ECO:0007669"/>
    <property type="project" value="UniProtKB-UniRule"/>
</dbReference>
<evidence type="ECO:0000259" key="16">
    <source>
        <dbReference type="PROSITE" id="PS50011"/>
    </source>
</evidence>
<dbReference type="FunFam" id="1.10.510.10:FF:000026">
    <property type="entry name" value="Calcium/calmodulin-dependent protein kinase type 1"/>
    <property type="match status" value="1"/>
</dbReference>
<keyword evidence="3 15" id="KW-0723">Serine/threonine-protein kinase</keyword>
<dbReference type="GO" id="GO:0004674">
    <property type="term" value="F:protein serine/threonine kinase activity"/>
    <property type="evidence" value="ECO:0007669"/>
    <property type="project" value="UniProtKB-KW"/>
</dbReference>
<dbReference type="PANTHER" id="PTHR24347">
    <property type="entry name" value="SERINE/THREONINE-PROTEIN KINASE"/>
    <property type="match status" value="1"/>
</dbReference>
<evidence type="ECO:0000256" key="2">
    <source>
        <dbReference type="ARBA" id="ARBA00012513"/>
    </source>
</evidence>
<feature type="binding site" evidence="14">
    <location>
        <position position="46"/>
    </location>
    <ligand>
        <name>ATP</name>
        <dbReference type="ChEBI" id="CHEBI:30616"/>
    </ligand>
</feature>
<keyword evidence="9" id="KW-0106">Calcium</keyword>
<gene>
    <name evidence="17" type="ORF">SteCoe_33528</name>
</gene>
<keyword evidence="18" id="KW-1185">Reference proteome</keyword>
<comment type="cofactor">
    <cofactor evidence="1">
        <name>Mg(2+)</name>
        <dbReference type="ChEBI" id="CHEBI:18420"/>
    </cofactor>
</comment>
<evidence type="ECO:0000256" key="6">
    <source>
        <dbReference type="ARBA" id="ARBA00022737"/>
    </source>
</evidence>
<feature type="domain" description="Protein kinase" evidence="16">
    <location>
        <begin position="17"/>
        <end position="273"/>
    </location>
</feature>
<evidence type="ECO:0000256" key="5">
    <source>
        <dbReference type="ARBA" id="ARBA00022723"/>
    </source>
</evidence>
<name>A0A1R2AWJ0_9CILI</name>
<dbReference type="SUPFAM" id="SSF56112">
    <property type="entry name" value="Protein kinase-like (PK-like)"/>
    <property type="match status" value="1"/>
</dbReference>
<keyword evidence="10 14" id="KW-0067">ATP-binding</keyword>
<accession>A0A1R2AWJ0</accession>
<dbReference type="PROSITE" id="PS50011">
    <property type="entry name" value="PROTEIN_KINASE_DOM"/>
    <property type="match status" value="1"/>
</dbReference>
<protein>
    <recommendedName>
        <fullName evidence="2">non-specific serine/threonine protein kinase</fullName>
        <ecNumber evidence="2">2.7.11.1</ecNumber>
    </recommendedName>
</protein>
<keyword evidence="6" id="KW-0677">Repeat</keyword>
<evidence type="ECO:0000256" key="3">
    <source>
        <dbReference type="ARBA" id="ARBA00022527"/>
    </source>
</evidence>
<keyword evidence="5" id="KW-0479">Metal-binding</keyword>
<dbReference type="GO" id="GO:0046872">
    <property type="term" value="F:metal ion binding"/>
    <property type="evidence" value="ECO:0007669"/>
    <property type="project" value="UniProtKB-KW"/>
</dbReference>
<evidence type="ECO:0000256" key="11">
    <source>
        <dbReference type="ARBA" id="ARBA00024334"/>
    </source>
</evidence>
<evidence type="ECO:0000256" key="15">
    <source>
        <dbReference type="RuleBase" id="RU000304"/>
    </source>
</evidence>
<dbReference type="InterPro" id="IPR008271">
    <property type="entry name" value="Ser/Thr_kinase_AS"/>
</dbReference>
<dbReference type="InterPro" id="IPR011009">
    <property type="entry name" value="Kinase-like_dom_sf"/>
</dbReference>
<evidence type="ECO:0000256" key="8">
    <source>
        <dbReference type="ARBA" id="ARBA00022777"/>
    </source>
</evidence>
<evidence type="ECO:0000256" key="9">
    <source>
        <dbReference type="ARBA" id="ARBA00022837"/>
    </source>
</evidence>
<proteinExistence type="inferred from homology"/>
<keyword evidence="7 14" id="KW-0547">Nucleotide-binding</keyword>
<dbReference type="AlphaFoldDB" id="A0A1R2AWJ0"/>
<keyword evidence="8" id="KW-0418">Kinase</keyword>
<evidence type="ECO:0000256" key="7">
    <source>
        <dbReference type="ARBA" id="ARBA00022741"/>
    </source>
</evidence>
<dbReference type="Gene3D" id="1.10.510.10">
    <property type="entry name" value="Transferase(Phosphotransferase) domain 1"/>
    <property type="match status" value="1"/>
</dbReference>
<evidence type="ECO:0000256" key="14">
    <source>
        <dbReference type="PROSITE-ProRule" id="PRU10141"/>
    </source>
</evidence>
<evidence type="ECO:0000256" key="12">
    <source>
        <dbReference type="ARBA" id="ARBA00047899"/>
    </source>
</evidence>
<dbReference type="FunFam" id="3.30.200.20:FF:000315">
    <property type="entry name" value="Calcium-dependent protein kinase 3"/>
    <property type="match status" value="1"/>
</dbReference>